<gene>
    <name evidence="1" type="ORF">S06H3_32493</name>
</gene>
<sequence length="91" mass="10967">MFSISGPVREEETYIGWKAEYLEFAVLESYIDIQNKENQKLKVVFIDGSLYSRFMLPIFESTVVGDEYFILKYLELYYKVLNETKKKIFYY</sequence>
<reference evidence="1" key="1">
    <citation type="journal article" date="2014" name="Front. Microbiol.">
        <title>High frequency of phylogenetically diverse reductive dehalogenase-homologous genes in deep subseafloor sedimentary metagenomes.</title>
        <authorList>
            <person name="Kawai M."/>
            <person name="Futagami T."/>
            <person name="Toyoda A."/>
            <person name="Takaki Y."/>
            <person name="Nishi S."/>
            <person name="Hori S."/>
            <person name="Arai W."/>
            <person name="Tsubouchi T."/>
            <person name="Morono Y."/>
            <person name="Uchiyama I."/>
            <person name="Ito T."/>
            <person name="Fujiyama A."/>
            <person name="Inagaki F."/>
            <person name="Takami H."/>
        </authorList>
    </citation>
    <scope>NUCLEOTIDE SEQUENCE</scope>
    <source>
        <strain evidence="1">Expedition CK06-06</strain>
    </source>
</reference>
<comment type="caution">
    <text evidence="1">The sequence shown here is derived from an EMBL/GenBank/DDBJ whole genome shotgun (WGS) entry which is preliminary data.</text>
</comment>
<dbReference type="EMBL" id="BARV01019326">
    <property type="protein sequence ID" value="GAI29721.1"/>
    <property type="molecule type" value="Genomic_DNA"/>
</dbReference>
<protein>
    <recommendedName>
        <fullName evidence="2">NurA domain-containing protein</fullName>
    </recommendedName>
</protein>
<dbReference type="AlphaFoldDB" id="X1NHN7"/>
<organism evidence="1">
    <name type="scientific">marine sediment metagenome</name>
    <dbReference type="NCBI Taxonomy" id="412755"/>
    <lineage>
        <taxon>unclassified sequences</taxon>
        <taxon>metagenomes</taxon>
        <taxon>ecological metagenomes</taxon>
    </lineage>
</organism>
<name>X1NHN7_9ZZZZ</name>
<evidence type="ECO:0000313" key="1">
    <source>
        <dbReference type="EMBL" id="GAI29721.1"/>
    </source>
</evidence>
<proteinExistence type="predicted"/>
<evidence type="ECO:0008006" key="2">
    <source>
        <dbReference type="Google" id="ProtNLM"/>
    </source>
</evidence>
<accession>X1NHN7</accession>